<dbReference type="SMART" id="SM00260">
    <property type="entry name" value="CheW"/>
    <property type="match status" value="1"/>
</dbReference>
<dbReference type="PANTHER" id="PTHR22617">
    <property type="entry name" value="CHEMOTAXIS SENSOR HISTIDINE KINASE-RELATED"/>
    <property type="match status" value="1"/>
</dbReference>
<dbReference type="GO" id="GO:0005829">
    <property type="term" value="C:cytosol"/>
    <property type="evidence" value="ECO:0007669"/>
    <property type="project" value="TreeGrafter"/>
</dbReference>
<evidence type="ECO:0000313" key="3">
    <source>
        <dbReference type="EMBL" id="RED54074.1"/>
    </source>
</evidence>
<accession>A0A3D9HX55</accession>
<dbReference type="PROSITE" id="PS50851">
    <property type="entry name" value="CHEW"/>
    <property type="match status" value="1"/>
</dbReference>
<dbReference type="PANTHER" id="PTHR22617:SF23">
    <property type="entry name" value="CHEMOTAXIS PROTEIN CHEW"/>
    <property type="match status" value="1"/>
</dbReference>
<dbReference type="GO" id="GO:0006935">
    <property type="term" value="P:chemotaxis"/>
    <property type="evidence" value="ECO:0007669"/>
    <property type="project" value="InterPro"/>
</dbReference>
<feature type="compositionally biased region" description="Polar residues" evidence="1">
    <location>
        <begin position="1"/>
        <end position="15"/>
    </location>
</feature>
<gene>
    <name evidence="3" type="ORF">DFP90_101877</name>
</gene>
<dbReference type="AlphaFoldDB" id="A0A3D9HX55"/>
<keyword evidence="4" id="KW-1185">Reference proteome</keyword>
<dbReference type="EMBL" id="QRDW01000001">
    <property type="protein sequence ID" value="RED54074.1"/>
    <property type="molecule type" value="Genomic_DNA"/>
</dbReference>
<dbReference type="Pfam" id="PF01584">
    <property type="entry name" value="CheW"/>
    <property type="match status" value="1"/>
</dbReference>
<evidence type="ECO:0000259" key="2">
    <source>
        <dbReference type="PROSITE" id="PS50851"/>
    </source>
</evidence>
<dbReference type="Gene3D" id="2.40.50.180">
    <property type="entry name" value="CheA-289, Domain 4"/>
    <property type="match status" value="1"/>
</dbReference>
<dbReference type="InterPro" id="IPR039315">
    <property type="entry name" value="CheW"/>
</dbReference>
<reference evidence="3 4" key="1">
    <citation type="submission" date="2018-07" db="EMBL/GenBank/DDBJ databases">
        <title>Genomic Encyclopedia of Type Strains, Phase III (KMG-III): the genomes of soil and plant-associated and newly described type strains.</title>
        <authorList>
            <person name="Whitman W."/>
        </authorList>
    </citation>
    <scope>NUCLEOTIDE SEQUENCE [LARGE SCALE GENOMIC DNA]</scope>
    <source>
        <strain evidence="3 4">CECT 8488</strain>
    </source>
</reference>
<proteinExistence type="predicted"/>
<protein>
    <submittedName>
        <fullName evidence="3">Purine-binding chemotaxis protein CheW</fullName>
    </submittedName>
</protein>
<feature type="domain" description="CheW-like" evidence="2">
    <location>
        <begin position="35"/>
        <end position="175"/>
    </location>
</feature>
<organism evidence="3 4">
    <name type="scientific">Aestuariispira insulae</name>
    <dbReference type="NCBI Taxonomy" id="1461337"/>
    <lineage>
        <taxon>Bacteria</taxon>
        <taxon>Pseudomonadati</taxon>
        <taxon>Pseudomonadota</taxon>
        <taxon>Alphaproteobacteria</taxon>
        <taxon>Rhodospirillales</taxon>
        <taxon>Kiloniellaceae</taxon>
        <taxon>Aestuariispira</taxon>
    </lineage>
</organism>
<dbReference type="Proteomes" id="UP000256845">
    <property type="component" value="Unassembled WGS sequence"/>
</dbReference>
<evidence type="ECO:0000256" key="1">
    <source>
        <dbReference type="SAM" id="MobiDB-lite"/>
    </source>
</evidence>
<comment type="caution">
    <text evidence="3">The sequence shown here is derived from an EMBL/GenBank/DDBJ whole genome shotgun (WGS) entry which is preliminary data.</text>
</comment>
<feature type="region of interest" description="Disordered" evidence="1">
    <location>
        <begin position="1"/>
        <end position="29"/>
    </location>
</feature>
<dbReference type="InterPro" id="IPR036061">
    <property type="entry name" value="CheW-like_dom_sf"/>
</dbReference>
<dbReference type="SUPFAM" id="SSF50341">
    <property type="entry name" value="CheW-like"/>
    <property type="match status" value="1"/>
</dbReference>
<dbReference type="Gene3D" id="2.30.30.40">
    <property type="entry name" value="SH3 Domains"/>
    <property type="match status" value="1"/>
</dbReference>
<dbReference type="CDD" id="cd00732">
    <property type="entry name" value="CheW"/>
    <property type="match status" value="1"/>
</dbReference>
<dbReference type="GO" id="GO:0007165">
    <property type="term" value="P:signal transduction"/>
    <property type="evidence" value="ECO:0007669"/>
    <property type="project" value="InterPro"/>
</dbReference>
<name>A0A3D9HX55_9PROT</name>
<sequence>MSEASNTALAPQQPEQGIAKGGEGALEPTDLSGEMAQFVTFTIGKEEYGVDIMAVREIKGWSDTTQLPNTPEYMRGVLNLRGLIVPIFDLRCRFSGRFTEVTPLHVIIIVAVGDRMIGILVDTVSDILSITSSEIRAVPKMDRRIDDQYLTGLVNVKDRMVALLDVERLFRSQELNDGFAAAQSADN</sequence>
<dbReference type="InterPro" id="IPR002545">
    <property type="entry name" value="CheW-lke_dom"/>
</dbReference>
<evidence type="ECO:0000313" key="4">
    <source>
        <dbReference type="Proteomes" id="UP000256845"/>
    </source>
</evidence>